<dbReference type="SUPFAM" id="SSF52200">
    <property type="entry name" value="Toll/Interleukin receptor TIR domain"/>
    <property type="match status" value="1"/>
</dbReference>
<dbReference type="PRINTS" id="PR00364">
    <property type="entry name" value="DISEASERSIST"/>
</dbReference>
<dbReference type="InterPro" id="IPR032675">
    <property type="entry name" value="LRR_dom_sf"/>
</dbReference>
<dbReference type="PANTHER" id="PTHR11017:SF560">
    <property type="entry name" value="RESISTANCE PROTEIN (TIR-NBS-LRR CLASS), PUTATIVE-RELATED"/>
    <property type="match status" value="1"/>
</dbReference>
<dbReference type="Pfam" id="PF23282">
    <property type="entry name" value="WHD_ROQ1"/>
    <property type="match status" value="1"/>
</dbReference>
<dbReference type="GO" id="GO:0006952">
    <property type="term" value="P:defense response"/>
    <property type="evidence" value="ECO:0007669"/>
    <property type="project" value="InterPro"/>
</dbReference>
<dbReference type="SUPFAM" id="SSF52540">
    <property type="entry name" value="P-loop containing nucleoside triphosphate hydrolases"/>
    <property type="match status" value="1"/>
</dbReference>
<dbReference type="InterPro" id="IPR002182">
    <property type="entry name" value="NB-ARC"/>
</dbReference>
<evidence type="ECO:0000256" key="1">
    <source>
        <dbReference type="ARBA" id="ARBA00022614"/>
    </source>
</evidence>
<protein>
    <recommendedName>
        <fullName evidence="3">TIR domain-containing protein</fullName>
    </recommendedName>
</protein>
<dbReference type="InterPro" id="IPR058192">
    <property type="entry name" value="WHD_ROQ1-like"/>
</dbReference>
<dbReference type="SMART" id="SM00382">
    <property type="entry name" value="AAA"/>
    <property type="match status" value="1"/>
</dbReference>
<accession>V7APP8</accession>
<keyword evidence="2" id="KW-0677">Repeat</keyword>
<dbReference type="PANTHER" id="PTHR11017">
    <property type="entry name" value="LEUCINE-RICH REPEAT-CONTAINING PROTEIN"/>
    <property type="match status" value="1"/>
</dbReference>
<dbReference type="eggNOG" id="ENOG502QQJE">
    <property type="taxonomic scope" value="Eukaryota"/>
</dbReference>
<evidence type="ECO:0000313" key="4">
    <source>
        <dbReference type="EMBL" id="ESW06166.1"/>
    </source>
</evidence>
<dbReference type="Pfam" id="PF01582">
    <property type="entry name" value="TIR"/>
    <property type="match status" value="1"/>
</dbReference>
<keyword evidence="1" id="KW-0433">Leucine-rich repeat</keyword>
<dbReference type="Gene3D" id="3.40.50.300">
    <property type="entry name" value="P-loop containing nucleotide triphosphate hydrolases"/>
    <property type="match status" value="1"/>
</dbReference>
<dbReference type="Pfam" id="PF00931">
    <property type="entry name" value="NB-ARC"/>
    <property type="match status" value="1"/>
</dbReference>
<feature type="domain" description="TIR" evidence="3">
    <location>
        <begin position="12"/>
        <end position="179"/>
    </location>
</feature>
<dbReference type="Gramene" id="ESW06166">
    <property type="protein sequence ID" value="ESW06166"/>
    <property type="gene ID" value="PHAVU_010G025500g"/>
</dbReference>
<dbReference type="EMBL" id="CM002297">
    <property type="protein sequence ID" value="ESW06166.1"/>
    <property type="molecule type" value="Genomic_DNA"/>
</dbReference>
<evidence type="ECO:0000259" key="3">
    <source>
        <dbReference type="PROSITE" id="PS50104"/>
    </source>
</evidence>
<dbReference type="OrthoDB" id="10341018at2759"/>
<dbReference type="InterPro" id="IPR003593">
    <property type="entry name" value="AAA+_ATPase"/>
</dbReference>
<dbReference type="SUPFAM" id="SSF52058">
    <property type="entry name" value="L domain-like"/>
    <property type="match status" value="1"/>
</dbReference>
<dbReference type="InterPro" id="IPR027417">
    <property type="entry name" value="P-loop_NTPase"/>
</dbReference>
<proteinExistence type="predicted"/>
<dbReference type="InterPro" id="IPR000157">
    <property type="entry name" value="TIR_dom"/>
</dbReference>
<dbReference type="InterPro" id="IPR044974">
    <property type="entry name" value="Disease_R_plants"/>
</dbReference>
<dbReference type="AlphaFoldDB" id="V7APP8"/>
<dbReference type="Gene3D" id="3.40.50.10140">
    <property type="entry name" value="Toll/interleukin-1 receptor homology (TIR) domain"/>
    <property type="match status" value="1"/>
</dbReference>
<evidence type="ECO:0000256" key="2">
    <source>
        <dbReference type="ARBA" id="ARBA00022737"/>
    </source>
</evidence>
<name>V7APP8_PHAVU</name>
<evidence type="ECO:0000313" key="5">
    <source>
        <dbReference type="Proteomes" id="UP000000226"/>
    </source>
</evidence>
<dbReference type="Gene3D" id="3.80.10.10">
    <property type="entry name" value="Ribonuclease Inhibitor"/>
    <property type="match status" value="1"/>
</dbReference>
<dbReference type="PROSITE" id="PS50104">
    <property type="entry name" value="TIR"/>
    <property type="match status" value="1"/>
</dbReference>
<dbReference type="GO" id="GO:0043531">
    <property type="term" value="F:ADP binding"/>
    <property type="evidence" value="ECO:0007669"/>
    <property type="project" value="InterPro"/>
</dbReference>
<dbReference type="GO" id="GO:0007165">
    <property type="term" value="P:signal transduction"/>
    <property type="evidence" value="ECO:0007669"/>
    <property type="project" value="InterPro"/>
</dbReference>
<dbReference type="InterPro" id="IPR042197">
    <property type="entry name" value="Apaf_helical"/>
</dbReference>
<organism evidence="4 5">
    <name type="scientific">Phaseolus vulgaris</name>
    <name type="common">Kidney bean</name>
    <name type="synonym">French bean</name>
    <dbReference type="NCBI Taxonomy" id="3885"/>
    <lineage>
        <taxon>Eukaryota</taxon>
        <taxon>Viridiplantae</taxon>
        <taxon>Streptophyta</taxon>
        <taxon>Embryophyta</taxon>
        <taxon>Tracheophyta</taxon>
        <taxon>Spermatophyta</taxon>
        <taxon>Magnoliopsida</taxon>
        <taxon>eudicotyledons</taxon>
        <taxon>Gunneridae</taxon>
        <taxon>Pentapetalae</taxon>
        <taxon>rosids</taxon>
        <taxon>fabids</taxon>
        <taxon>Fabales</taxon>
        <taxon>Fabaceae</taxon>
        <taxon>Papilionoideae</taxon>
        <taxon>50 kb inversion clade</taxon>
        <taxon>NPAAA clade</taxon>
        <taxon>indigoferoid/millettioid clade</taxon>
        <taxon>Phaseoleae</taxon>
        <taxon>Phaseolus</taxon>
    </lineage>
</organism>
<keyword evidence="5" id="KW-1185">Reference proteome</keyword>
<dbReference type="InterPro" id="IPR035897">
    <property type="entry name" value="Toll_tir_struct_dom_sf"/>
</dbReference>
<dbReference type="Proteomes" id="UP000000226">
    <property type="component" value="Chromosome 10"/>
</dbReference>
<dbReference type="OMA" id="DMINEYY"/>
<dbReference type="Gene3D" id="1.10.8.430">
    <property type="entry name" value="Helical domain of apoptotic protease-activating factors"/>
    <property type="match status" value="1"/>
</dbReference>
<sequence>MELKSSSSKLPRMYDVVINFNGEDIQRKFVSHLDSALSAVGFTTFLHHPNALNPIHFQQPILNLSRVAMVVFTKSYSQSAWCLHQLQQIIKWHQTYCRHVLPVYYEIQPSDVRLQMGDFGEAFKATAQQTFSGQQLEHGMWRWSYALTKAANLFGWDESNYRSDAELVDKIVKTILNLPLLSATKFPVGLQSRVEDVIRTIKNKSTQVFTIAICGMEGSGKTTIAKAIYHQIHGSFQEKSFIEDIAQVSRTRGDVHLQGQLLSDFLKTKVEIDSVEMGTSMIRERLAGKRVLIVLDDVNLYCPLLLDLWESRAWFGEGTVIIITTIDEDLLRIHQVDSVIRIKLMNANESLELLSWHAFREAKPKEEYHFLAERVVTYCGGLSLALEVIGTYLHERTKKEWTTVLLRLDNISQHDLQRKLKISFDGLRNEIVKDLFLDVCCFFVGKGRAYVTKILSRCGADADSGIRLLIERSLIQVKNNNKLGMHSLLREMGREIIREISRQDSGKNSRRWIDEDAGYVLTDTTGTEAIDGLFVKLRSSKSRLLRQDQIQLAGNYVHRYKNLRWISLHGFSSEYLPNHFYLHDAVAIDLKHSLLQFVWKEAKVLRWLKVLNLSHSVYLTETPDFSGLPSLEQIILKDCPRLREVHQSIGCLCNLILLNLKDCTSLNTLPREIYKLKSLNTLILSGCSKIEILEKDIVQMESLITLISENITVKQVPFSIVSSKCIGYISPREFEGLSHNIFSSIIRSWMSPTINPLSYIHFCTDMEDNSWDDIAPLLSSLANLRSVLVLCDSQFQLSKQVETILIDYGLSTTESGISKEHLRSSVIGLGRYNEFFNTASNSISEASRSSDSSEVSLPGDNDPYWLSHKGEGHSVSFTVAGDREMKGMALWVVYFSNHEIIEPECLDSVLIVNYTKCTCLIHNRWTVISFNDEDWHGIMSNLGYGDKVEIFVTFGYGSVVKNTAVYLIYGESNDFEREPTKEKFPH</sequence>
<gene>
    <name evidence="4" type="ORF">PHAVU_010G025500g</name>
</gene>
<reference evidence="5" key="1">
    <citation type="journal article" date="2014" name="Nat. Genet.">
        <title>A reference genome for common bean and genome-wide analysis of dual domestications.</title>
        <authorList>
            <person name="Schmutz J."/>
            <person name="McClean P.E."/>
            <person name="Mamidi S."/>
            <person name="Wu G.A."/>
            <person name="Cannon S.B."/>
            <person name="Grimwood J."/>
            <person name="Jenkins J."/>
            <person name="Shu S."/>
            <person name="Song Q."/>
            <person name="Chavarro C."/>
            <person name="Torres-Torres M."/>
            <person name="Geffroy V."/>
            <person name="Moghaddam S.M."/>
            <person name="Gao D."/>
            <person name="Abernathy B."/>
            <person name="Barry K."/>
            <person name="Blair M."/>
            <person name="Brick M.A."/>
            <person name="Chovatia M."/>
            <person name="Gepts P."/>
            <person name="Goodstein D.M."/>
            <person name="Gonzales M."/>
            <person name="Hellsten U."/>
            <person name="Hyten D.L."/>
            <person name="Jia G."/>
            <person name="Kelly J.D."/>
            <person name="Kudrna D."/>
            <person name="Lee R."/>
            <person name="Richard M.M."/>
            <person name="Miklas P.N."/>
            <person name="Osorno J.M."/>
            <person name="Rodrigues J."/>
            <person name="Thareau V."/>
            <person name="Urrea C.A."/>
            <person name="Wang M."/>
            <person name="Yu Y."/>
            <person name="Zhang M."/>
            <person name="Wing R.A."/>
            <person name="Cregan P.B."/>
            <person name="Rokhsar D.S."/>
            <person name="Jackson S.A."/>
        </authorList>
    </citation>
    <scope>NUCLEOTIDE SEQUENCE [LARGE SCALE GENOMIC DNA]</scope>
    <source>
        <strain evidence="5">cv. G19833</strain>
    </source>
</reference>
<dbReference type="SMART" id="SM00255">
    <property type="entry name" value="TIR"/>
    <property type="match status" value="1"/>
</dbReference>